<evidence type="ECO:0000256" key="1">
    <source>
        <dbReference type="SAM" id="MobiDB-lite"/>
    </source>
</evidence>
<name>A0A6G0Y2D1_APHCR</name>
<sequence>EDQSLLAPNSTNALVTDQNISNNLERNDSNTFDSSNTHFSCDSSDKYPSSSSITEDDDILPLESNEGIDTIIARWALRHSITRCALNDLLLSLSKYSQFKNLPKDPRTLLKTPTITLIKHIKGGIYHHFGIKQEIKHMIELNYNLPCTLELTVGIDGLPISKNPPSQLWPILGYFSNLDLNKVKVFIIGTYYGKPKPEDSNEYLQDFVNELYDLLNIGVDFNNTLFKVTLKALICDTPAKSYILNVKGHTGKKSCVRCTISGEYENNRVFFQHLNFPLRTHDDFIAQSDAEFHSGHTILVNIPKFDLVNDIPFDYMHCVCIGIMKKLLVFWNGGIKRHNLALPHNLISSLDDKLNYLGHYIPEEFQRAPNVNSRKHPFRDASRWKATELRQLLLYTGMVVLIGIVKKEVYDHFMQLCIAIRILSTNKISEEYIDYAKSLIYSFVSTFANIYGRSYMSHNVHIISHLAEDTGIKPLQQLVRRYAEEKKCQLNINENKICLGPVKMQHKLKNRPMTQDVCEPQFTGWKTEKFILKLNEANNCVKMMNGDIVLIDNIATSQLDQSILIIGRKPWYVVIFNTTNEVQHVPENWINNNNLMCWFPYCQTDKKNVFFSATQIENMINKSIIPNEEDGTNYAISIVAGLFKKALQSKAVSKAWSEQDSSDDNVKNNLSSKYSSPKKRRTMPKSARMIEKEFSPNLPKPPTTSINSTMTSTKKETKINSKADEILLPNSDDGLTDIKTGAVENVYNHKEDKLKTSSLGNIQSISEIENDHGTENYMQATSFIKKPIDEYLKIKISDSNVNGDLSTTKNIVVDSGKIQLDITDYTSSTIKTPNRNLHSIQDIEELTSFIMDASNEDFLTDHDSILSSINTCSNNDVLDSSKVNDSSNESCFCKSISELKSLIIKKNKSQKSIQQQMMIQLTMLNKSNNKICKSIENLDYKVQVIMKSDSRVRDLAMPIPKLPSALLNIVPVKTNEELEIVERYLSSEQNENHIDYKEEMKSFLFVKIGCNSSFSAAIREAINSCFKYELLSEFSYKGKTKKKFTDLKLFEVIYETLSGFRKTPLDEQKFHSVTDNYLRHAPKRIPKPNP</sequence>
<reference evidence="2 4" key="1">
    <citation type="submission" date="2019-08" db="EMBL/GenBank/DDBJ databases">
        <title>Whole genome of Aphis craccivora.</title>
        <authorList>
            <person name="Voronova N.V."/>
            <person name="Shulinski R.S."/>
            <person name="Bandarenka Y.V."/>
            <person name="Zhorov D.G."/>
            <person name="Warner D."/>
        </authorList>
    </citation>
    <scope>NUCLEOTIDE SEQUENCE [LARGE SCALE GENOMIC DNA]</scope>
    <source>
        <strain evidence="2">180601</strain>
        <tissue evidence="2">Whole Body</tissue>
    </source>
</reference>
<dbReference type="EMBL" id="VUJU01006710">
    <property type="protein sequence ID" value="KAF0747805.1"/>
    <property type="molecule type" value="Genomic_DNA"/>
</dbReference>
<dbReference type="OrthoDB" id="7694954at2759"/>
<organism evidence="2 4">
    <name type="scientific">Aphis craccivora</name>
    <name type="common">Cowpea aphid</name>
    <dbReference type="NCBI Taxonomy" id="307492"/>
    <lineage>
        <taxon>Eukaryota</taxon>
        <taxon>Metazoa</taxon>
        <taxon>Ecdysozoa</taxon>
        <taxon>Arthropoda</taxon>
        <taxon>Hexapoda</taxon>
        <taxon>Insecta</taxon>
        <taxon>Pterygota</taxon>
        <taxon>Neoptera</taxon>
        <taxon>Paraneoptera</taxon>
        <taxon>Hemiptera</taxon>
        <taxon>Sternorrhyncha</taxon>
        <taxon>Aphidomorpha</taxon>
        <taxon>Aphidoidea</taxon>
        <taxon>Aphididae</taxon>
        <taxon>Aphidini</taxon>
        <taxon>Aphis</taxon>
        <taxon>Aphis</taxon>
    </lineage>
</organism>
<protein>
    <recommendedName>
        <fullName evidence="5">DUF4806 domain-containing protein</fullName>
    </recommendedName>
</protein>
<evidence type="ECO:0008006" key="5">
    <source>
        <dbReference type="Google" id="ProtNLM"/>
    </source>
</evidence>
<dbReference type="AlphaFoldDB" id="A0A6G0Y2D1"/>
<gene>
    <name evidence="3" type="ORF">FWK35_00021271</name>
    <name evidence="2" type="ORF">FWK35_00022229</name>
</gene>
<proteinExistence type="predicted"/>
<dbReference type="PANTHER" id="PTHR33053">
    <property type="entry name" value="PROTEIN, PUTATIVE-RELATED"/>
    <property type="match status" value="1"/>
</dbReference>
<evidence type="ECO:0000313" key="3">
    <source>
        <dbReference type="EMBL" id="KAF0747808.1"/>
    </source>
</evidence>
<keyword evidence="4" id="KW-1185">Reference proteome</keyword>
<dbReference type="Proteomes" id="UP000478052">
    <property type="component" value="Unassembled WGS sequence"/>
</dbReference>
<evidence type="ECO:0000313" key="4">
    <source>
        <dbReference type="Proteomes" id="UP000478052"/>
    </source>
</evidence>
<feature type="region of interest" description="Disordered" evidence="1">
    <location>
        <begin position="657"/>
        <end position="718"/>
    </location>
</feature>
<dbReference type="PANTHER" id="PTHR33053:SF25">
    <property type="entry name" value="TRANSPOSASE DOMAIN-CONTAINING PROTEIN"/>
    <property type="match status" value="1"/>
</dbReference>
<feature type="compositionally biased region" description="Polar residues" evidence="1">
    <location>
        <begin position="703"/>
        <end position="712"/>
    </location>
</feature>
<evidence type="ECO:0000313" key="2">
    <source>
        <dbReference type="EMBL" id="KAF0747805.1"/>
    </source>
</evidence>
<comment type="caution">
    <text evidence="2">The sequence shown here is derived from an EMBL/GenBank/DDBJ whole genome shotgun (WGS) entry which is preliminary data.</text>
</comment>
<feature type="non-terminal residue" evidence="2">
    <location>
        <position position="1"/>
    </location>
</feature>
<accession>A0A6G0Y2D1</accession>
<dbReference type="EMBL" id="VUJU01006709">
    <property type="protein sequence ID" value="KAF0747808.1"/>
    <property type="molecule type" value="Genomic_DNA"/>
</dbReference>